<proteinExistence type="predicted"/>
<accession>A0A450SI54</accession>
<name>A0A450SI54_9GAMM</name>
<dbReference type="SUPFAM" id="SSF52540">
    <property type="entry name" value="P-loop containing nucleoside triphosphate hydrolases"/>
    <property type="match status" value="1"/>
</dbReference>
<dbReference type="AlphaFoldDB" id="A0A450SI54"/>
<dbReference type="GO" id="GO:0005524">
    <property type="term" value="F:ATP binding"/>
    <property type="evidence" value="ECO:0007669"/>
    <property type="project" value="InterPro"/>
</dbReference>
<dbReference type="InterPro" id="IPR003959">
    <property type="entry name" value="ATPase_AAA_core"/>
</dbReference>
<reference evidence="2" key="1">
    <citation type="submission" date="2019-02" db="EMBL/GenBank/DDBJ databases">
        <authorList>
            <person name="Gruber-Vodicka R. H."/>
            <person name="Seah K. B. B."/>
        </authorList>
    </citation>
    <scope>NUCLEOTIDE SEQUENCE</scope>
    <source>
        <strain evidence="3">BECK_BZ106</strain>
        <strain evidence="2">BECK_BZ15</strain>
    </source>
</reference>
<organism evidence="2">
    <name type="scientific">Candidatus Kentrum sp. FW</name>
    <dbReference type="NCBI Taxonomy" id="2126338"/>
    <lineage>
        <taxon>Bacteria</taxon>
        <taxon>Pseudomonadati</taxon>
        <taxon>Pseudomonadota</taxon>
        <taxon>Gammaproteobacteria</taxon>
        <taxon>Candidatus Kentrum</taxon>
    </lineage>
</organism>
<evidence type="ECO:0000313" key="2">
    <source>
        <dbReference type="EMBL" id="VFJ52957.1"/>
    </source>
</evidence>
<dbReference type="EMBL" id="CAADFD010000019">
    <property type="protein sequence ID" value="VFJ54500.1"/>
    <property type="molecule type" value="Genomic_DNA"/>
</dbReference>
<protein>
    <submittedName>
        <fullName evidence="2">AAA domain-containing protein, putative AbiEii toxin, Type IV TA system</fullName>
    </submittedName>
</protein>
<sequence length="76" mass="8662">MLPATILIDEPELGLHPYAISVLVDIFRQVAEERRLIVSTQSVELVNELEPEDIIVVDQEDGASTFRRLEREELSD</sequence>
<feature type="domain" description="ATPase AAA-type core" evidence="1">
    <location>
        <begin position="4"/>
        <end position="47"/>
    </location>
</feature>
<evidence type="ECO:0000313" key="3">
    <source>
        <dbReference type="EMBL" id="VFJ54500.1"/>
    </source>
</evidence>
<dbReference type="EMBL" id="CAADEW010000039">
    <property type="protein sequence ID" value="VFJ52957.1"/>
    <property type="molecule type" value="Genomic_DNA"/>
</dbReference>
<dbReference type="GO" id="GO:0016887">
    <property type="term" value="F:ATP hydrolysis activity"/>
    <property type="evidence" value="ECO:0007669"/>
    <property type="project" value="InterPro"/>
</dbReference>
<dbReference type="Pfam" id="PF13304">
    <property type="entry name" value="AAA_21"/>
    <property type="match status" value="1"/>
</dbReference>
<dbReference type="Gene3D" id="3.40.50.300">
    <property type="entry name" value="P-loop containing nucleotide triphosphate hydrolases"/>
    <property type="match status" value="1"/>
</dbReference>
<dbReference type="InterPro" id="IPR027417">
    <property type="entry name" value="P-loop_NTPase"/>
</dbReference>
<gene>
    <name evidence="2" type="ORF">BECKFW1821A_GA0114235_103918</name>
    <name evidence="3" type="ORF">BECKFW1821B_GA0114236_101911</name>
</gene>
<evidence type="ECO:0000259" key="1">
    <source>
        <dbReference type="Pfam" id="PF13304"/>
    </source>
</evidence>